<proteinExistence type="predicted"/>
<gene>
    <name evidence="2" type="ORF">KC01_LOCUS8297</name>
</gene>
<evidence type="ECO:0000313" key="2">
    <source>
        <dbReference type="EMBL" id="CAL1576899.1"/>
    </source>
</evidence>
<dbReference type="EMBL" id="OZ035835">
    <property type="protein sequence ID" value="CAL1576899.1"/>
    <property type="molecule type" value="Genomic_DNA"/>
</dbReference>
<evidence type="ECO:0000256" key="1">
    <source>
        <dbReference type="SAM" id="MobiDB-lite"/>
    </source>
</evidence>
<evidence type="ECO:0000313" key="3">
    <source>
        <dbReference type="Proteomes" id="UP001497482"/>
    </source>
</evidence>
<protein>
    <submittedName>
        <fullName evidence="2">Uncharacterized protein</fullName>
    </submittedName>
</protein>
<sequence length="148" mass="15988">MASFGPAVTPVMRPDPSQAGPRAESGQTQGRVRPVPGRVRQDPGPSKARPESGRTQGRVRPVPGRVRPDPGPSQARPRAESGQTRVRPDPGPSQARPRAESGRSEASLELQLIMFSGIFFVKPRNNDFHGGRRIINSSTAVLNRVRGQ</sequence>
<name>A0AAV2JH30_KNICA</name>
<reference evidence="2 3" key="1">
    <citation type="submission" date="2024-04" db="EMBL/GenBank/DDBJ databases">
        <authorList>
            <person name="Waldvogel A.-M."/>
            <person name="Schoenle A."/>
        </authorList>
    </citation>
    <scope>NUCLEOTIDE SEQUENCE [LARGE SCALE GENOMIC DNA]</scope>
</reference>
<accession>A0AAV2JH30</accession>
<feature type="compositionally biased region" description="Low complexity" evidence="1">
    <location>
        <begin position="29"/>
        <end position="45"/>
    </location>
</feature>
<feature type="region of interest" description="Disordered" evidence="1">
    <location>
        <begin position="1"/>
        <end position="105"/>
    </location>
</feature>
<dbReference type="AlphaFoldDB" id="A0AAV2JH30"/>
<keyword evidence="3" id="KW-1185">Reference proteome</keyword>
<organism evidence="2 3">
    <name type="scientific">Knipowitschia caucasica</name>
    <name type="common">Caucasian dwarf goby</name>
    <name type="synonym">Pomatoschistus caucasicus</name>
    <dbReference type="NCBI Taxonomy" id="637954"/>
    <lineage>
        <taxon>Eukaryota</taxon>
        <taxon>Metazoa</taxon>
        <taxon>Chordata</taxon>
        <taxon>Craniata</taxon>
        <taxon>Vertebrata</taxon>
        <taxon>Euteleostomi</taxon>
        <taxon>Actinopterygii</taxon>
        <taxon>Neopterygii</taxon>
        <taxon>Teleostei</taxon>
        <taxon>Neoteleostei</taxon>
        <taxon>Acanthomorphata</taxon>
        <taxon>Gobiaria</taxon>
        <taxon>Gobiiformes</taxon>
        <taxon>Gobioidei</taxon>
        <taxon>Gobiidae</taxon>
        <taxon>Gobiinae</taxon>
        <taxon>Knipowitschia</taxon>
    </lineage>
</organism>
<dbReference type="Proteomes" id="UP001497482">
    <property type="component" value="Chromosome 13"/>
</dbReference>